<dbReference type="KEGG" id="ovi:T265_09247"/>
<protein>
    <recommendedName>
        <fullName evidence="3">Ig-like domain-containing protein</fullName>
    </recommendedName>
</protein>
<reference evidence="1 2" key="1">
    <citation type="submission" date="2013-11" db="EMBL/GenBank/DDBJ databases">
        <title>Opisthorchis viverrini - life in the bile duct.</title>
        <authorList>
            <person name="Young N.D."/>
            <person name="Nagarajan N."/>
            <person name="Lin S.J."/>
            <person name="Korhonen P.K."/>
            <person name="Jex A.R."/>
            <person name="Hall R.S."/>
            <person name="Safavi-Hemami H."/>
            <person name="Kaewkong W."/>
            <person name="Bertrand D."/>
            <person name="Gao S."/>
            <person name="Seet Q."/>
            <person name="Wongkham S."/>
            <person name="Teh B.T."/>
            <person name="Wongkham C."/>
            <person name="Intapan P.M."/>
            <person name="Maleewong W."/>
            <person name="Yang X."/>
            <person name="Hu M."/>
            <person name="Wang Z."/>
            <person name="Hofmann A."/>
            <person name="Sternberg P.W."/>
            <person name="Tan P."/>
            <person name="Wang J."/>
            <person name="Gasser R.B."/>
        </authorList>
    </citation>
    <scope>NUCLEOTIDE SEQUENCE [LARGE SCALE GENOMIC DNA]</scope>
</reference>
<proteinExistence type="predicted"/>
<sequence length="356" mass="41716">MLTWTVFYRGNTVHFRHCSNEFVGNVKQSSEVLKHVALYDENRGRNFEYRKASCVFSTADVALMNVILNAYDHTLSISAEELVFKQRVRRWFEKAAHPQLISPTSSQESKLRTQPTYQLAPLSVRWNAVLKIGEEIEMIGPGKHGIPMNCWHSQKENGPKDERLADKLRFFKHNHGVFRLVKEKADYEDSGIYACSAKRDGGFRPRELYVMPDESMVYMQLNHKPLEKDQEFRPDYNQCALGRVPVIYSNQNASVRCVYAVSPFWKMEPVVSLTYHVFDSSSWQNRTYPSFLETDYLRFQDGRLQRTSPYVKFQDRPVPNDIRIPFTQGHSHRFRDLRVQRDKLCNLCSNVRFRTP</sequence>
<dbReference type="Proteomes" id="UP000054324">
    <property type="component" value="Unassembled WGS sequence"/>
</dbReference>
<accession>A0A074ZHL1</accession>
<evidence type="ECO:0000313" key="1">
    <source>
        <dbReference type="EMBL" id="KER22730.1"/>
    </source>
</evidence>
<dbReference type="GeneID" id="20323426"/>
<dbReference type="EMBL" id="KL596883">
    <property type="protein sequence ID" value="KER22730.1"/>
    <property type="molecule type" value="Genomic_DNA"/>
</dbReference>
<dbReference type="CTD" id="20323426"/>
<name>A0A074ZHL1_OPIVI</name>
<gene>
    <name evidence="1" type="ORF">T265_09247</name>
</gene>
<organism evidence="1 2">
    <name type="scientific">Opisthorchis viverrini</name>
    <name type="common">Southeast Asian liver fluke</name>
    <dbReference type="NCBI Taxonomy" id="6198"/>
    <lineage>
        <taxon>Eukaryota</taxon>
        <taxon>Metazoa</taxon>
        <taxon>Spiralia</taxon>
        <taxon>Lophotrochozoa</taxon>
        <taxon>Platyhelminthes</taxon>
        <taxon>Trematoda</taxon>
        <taxon>Digenea</taxon>
        <taxon>Opisthorchiida</taxon>
        <taxon>Opisthorchiata</taxon>
        <taxon>Opisthorchiidae</taxon>
        <taxon>Opisthorchis</taxon>
    </lineage>
</organism>
<dbReference type="AlphaFoldDB" id="A0A074ZHL1"/>
<evidence type="ECO:0000313" key="2">
    <source>
        <dbReference type="Proteomes" id="UP000054324"/>
    </source>
</evidence>
<dbReference type="RefSeq" id="XP_009173536.1">
    <property type="nucleotide sequence ID" value="XM_009175272.1"/>
</dbReference>
<evidence type="ECO:0008006" key="3">
    <source>
        <dbReference type="Google" id="ProtNLM"/>
    </source>
</evidence>
<keyword evidence="2" id="KW-1185">Reference proteome</keyword>
<dbReference type="OrthoDB" id="6243234at2759"/>